<dbReference type="Proteomes" id="UP000656804">
    <property type="component" value="Unassembled WGS sequence"/>
</dbReference>
<proteinExistence type="predicted"/>
<feature type="compositionally biased region" description="Basic residues" evidence="1">
    <location>
        <begin position="167"/>
        <end position="182"/>
    </location>
</feature>
<evidence type="ECO:0000313" key="2">
    <source>
        <dbReference type="EMBL" id="MBF4163311.1"/>
    </source>
</evidence>
<organism evidence="2 3">
    <name type="scientific">Nocardioides acrostichi</name>
    <dbReference type="NCBI Taxonomy" id="2784339"/>
    <lineage>
        <taxon>Bacteria</taxon>
        <taxon>Bacillati</taxon>
        <taxon>Actinomycetota</taxon>
        <taxon>Actinomycetes</taxon>
        <taxon>Propionibacteriales</taxon>
        <taxon>Nocardioidaceae</taxon>
        <taxon>Nocardioides</taxon>
    </lineage>
</organism>
<dbReference type="AlphaFoldDB" id="A0A930Y8Q4"/>
<keyword evidence="3" id="KW-1185">Reference proteome</keyword>
<protein>
    <recommendedName>
        <fullName evidence="4">DUF1440 domain-containing protein</fullName>
    </recommendedName>
</protein>
<comment type="caution">
    <text evidence="2">The sequence shown here is derived from an EMBL/GenBank/DDBJ whole genome shotgun (WGS) entry which is preliminary data.</text>
</comment>
<name>A0A930Y8Q4_9ACTN</name>
<feature type="region of interest" description="Disordered" evidence="1">
    <location>
        <begin position="163"/>
        <end position="182"/>
    </location>
</feature>
<evidence type="ECO:0000256" key="1">
    <source>
        <dbReference type="SAM" id="MobiDB-lite"/>
    </source>
</evidence>
<evidence type="ECO:0008006" key="4">
    <source>
        <dbReference type="Google" id="ProtNLM"/>
    </source>
</evidence>
<gene>
    <name evidence="2" type="ORF">ISG29_16595</name>
</gene>
<dbReference type="RefSeq" id="WP_194504559.1">
    <property type="nucleotide sequence ID" value="NZ_JADIVZ010000010.1"/>
</dbReference>
<dbReference type="EMBL" id="JADIVZ010000010">
    <property type="protein sequence ID" value="MBF4163311.1"/>
    <property type="molecule type" value="Genomic_DNA"/>
</dbReference>
<sequence>MTPRDLLTLAVRGLAAGVAGTAAMTATTALERRVRRPLDHAVDYDASPHVAEAVGTVLHRPARGRTEREAYFLLAHWGYGPAVAVGHEALRRRLGPAASAGVFFVGCQAMAMTLFPTLGGTRAPWRWPGDVVASSLAQHVVYAGVVAGTSRALARRAGGASAIAGRAGRRRPRGRARHWPRP</sequence>
<reference evidence="2" key="1">
    <citation type="submission" date="2020-11" db="EMBL/GenBank/DDBJ databases">
        <title>Nocardioides sp. CBS4Y-1, whole genome shotgun sequence.</title>
        <authorList>
            <person name="Tuo L."/>
        </authorList>
    </citation>
    <scope>NUCLEOTIDE SEQUENCE</scope>
    <source>
        <strain evidence="2">CBS4Y-1</strain>
    </source>
</reference>
<accession>A0A930Y8Q4</accession>
<evidence type="ECO:0000313" key="3">
    <source>
        <dbReference type="Proteomes" id="UP000656804"/>
    </source>
</evidence>